<protein>
    <submittedName>
        <fullName evidence="1">Uncharacterized protein</fullName>
    </submittedName>
</protein>
<name>A0A8J5RE55_ZIZPA</name>
<comment type="caution">
    <text evidence="1">The sequence shown here is derived from an EMBL/GenBank/DDBJ whole genome shotgun (WGS) entry which is preliminary data.</text>
</comment>
<dbReference type="AlphaFoldDB" id="A0A8J5RE55"/>
<keyword evidence="2" id="KW-1185">Reference proteome</keyword>
<evidence type="ECO:0000313" key="1">
    <source>
        <dbReference type="EMBL" id="KAG8044333.1"/>
    </source>
</evidence>
<evidence type="ECO:0000313" key="2">
    <source>
        <dbReference type="Proteomes" id="UP000729402"/>
    </source>
</evidence>
<sequence length="98" mass="11032">MRLLAAAAAEESRRASTLFLRNQPPPAGPGKSTPVFEEVWPLNLKRNVYRLHSLLGLEELEERARESRFTPQTVLLIPVKVADAVFSGERKFNLFLGD</sequence>
<proteinExistence type="predicted"/>
<dbReference type="EMBL" id="JAAALK010000811">
    <property type="protein sequence ID" value="KAG8044333.1"/>
    <property type="molecule type" value="Genomic_DNA"/>
</dbReference>
<organism evidence="1 2">
    <name type="scientific">Zizania palustris</name>
    <name type="common">Northern wild rice</name>
    <dbReference type="NCBI Taxonomy" id="103762"/>
    <lineage>
        <taxon>Eukaryota</taxon>
        <taxon>Viridiplantae</taxon>
        <taxon>Streptophyta</taxon>
        <taxon>Embryophyta</taxon>
        <taxon>Tracheophyta</taxon>
        <taxon>Spermatophyta</taxon>
        <taxon>Magnoliopsida</taxon>
        <taxon>Liliopsida</taxon>
        <taxon>Poales</taxon>
        <taxon>Poaceae</taxon>
        <taxon>BOP clade</taxon>
        <taxon>Oryzoideae</taxon>
        <taxon>Oryzeae</taxon>
        <taxon>Zizaniinae</taxon>
        <taxon>Zizania</taxon>
    </lineage>
</organism>
<dbReference type="Proteomes" id="UP000729402">
    <property type="component" value="Unassembled WGS sequence"/>
</dbReference>
<accession>A0A8J5RE55</accession>
<reference evidence="1" key="2">
    <citation type="submission" date="2021-02" db="EMBL/GenBank/DDBJ databases">
        <authorList>
            <person name="Kimball J.A."/>
            <person name="Haas M.W."/>
            <person name="Macchietto M."/>
            <person name="Kono T."/>
            <person name="Duquette J."/>
            <person name="Shao M."/>
        </authorList>
    </citation>
    <scope>NUCLEOTIDE SEQUENCE</scope>
    <source>
        <tissue evidence="1">Fresh leaf tissue</tissue>
    </source>
</reference>
<reference evidence="1" key="1">
    <citation type="journal article" date="2021" name="bioRxiv">
        <title>Whole Genome Assembly and Annotation of Northern Wild Rice, Zizania palustris L., Supports a Whole Genome Duplication in the Zizania Genus.</title>
        <authorList>
            <person name="Haas M."/>
            <person name="Kono T."/>
            <person name="Macchietto M."/>
            <person name="Millas R."/>
            <person name="McGilp L."/>
            <person name="Shao M."/>
            <person name="Duquette J."/>
            <person name="Hirsch C.N."/>
            <person name="Kimball J."/>
        </authorList>
    </citation>
    <scope>NUCLEOTIDE SEQUENCE</scope>
    <source>
        <tissue evidence="1">Fresh leaf tissue</tissue>
    </source>
</reference>
<gene>
    <name evidence="1" type="ORF">GUJ93_ZPchr0483g7169</name>
</gene>